<name>A0ABT0S353_9SPHN</name>
<feature type="signal peptide" evidence="1">
    <location>
        <begin position="1"/>
        <end position="21"/>
    </location>
</feature>
<dbReference type="EMBL" id="JAMGBE010000002">
    <property type="protein sequence ID" value="MCL6729965.1"/>
    <property type="molecule type" value="Genomic_DNA"/>
</dbReference>
<protein>
    <submittedName>
        <fullName evidence="2">Uncharacterized protein</fullName>
    </submittedName>
</protein>
<comment type="caution">
    <text evidence="2">The sequence shown here is derived from an EMBL/GenBank/DDBJ whole genome shotgun (WGS) entry which is preliminary data.</text>
</comment>
<dbReference type="Proteomes" id="UP001165342">
    <property type="component" value="Unassembled WGS sequence"/>
</dbReference>
<organism evidence="2 3">
    <name type="scientific">Sphingomonas hankyongi</name>
    <dbReference type="NCBI Taxonomy" id="2908209"/>
    <lineage>
        <taxon>Bacteria</taxon>
        <taxon>Pseudomonadati</taxon>
        <taxon>Pseudomonadota</taxon>
        <taxon>Alphaproteobacteria</taxon>
        <taxon>Sphingomonadales</taxon>
        <taxon>Sphingomonadaceae</taxon>
        <taxon>Sphingomonas</taxon>
    </lineage>
</organism>
<sequence>MRVRALLFAAAAALCANPAHASDTGASAQVESGSVSGVAGVNVAAGNFNQQANVGGIALGDIAVAVPSVRQSTSPTPDSAGSLNAGIGPNSFAGSSGWIAVNGVAGSGNQQANIAAIAFGMKGVALADAALSQTRAPNGPAGGSEKPGAVAERSTAIGEGAFANSSGLVQVSLIGGDRNSSANTFALSTVDGAQP</sequence>
<dbReference type="RefSeq" id="WP_249831428.1">
    <property type="nucleotide sequence ID" value="NZ_JAMGBE010000002.1"/>
</dbReference>
<evidence type="ECO:0000313" key="2">
    <source>
        <dbReference type="EMBL" id="MCL6729965.1"/>
    </source>
</evidence>
<evidence type="ECO:0000313" key="3">
    <source>
        <dbReference type="Proteomes" id="UP001165342"/>
    </source>
</evidence>
<accession>A0ABT0S353</accession>
<keyword evidence="3" id="KW-1185">Reference proteome</keyword>
<proteinExistence type="predicted"/>
<evidence type="ECO:0000256" key="1">
    <source>
        <dbReference type="SAM" id="SignalP"/>
    </source>
</evidence>
<keyword evidence="1" id="KW-0732">Signal</keyword>
<reference evidence="2" key="1">
    <citation type="submission" date="2022-05" db="EMBL/GenBank/DDBJ databases">
        <authorList>
            <person name="Jo J.-H."/>
            <person name="Im W.-T."/>
        </authorList>
    </citation>
    <scope>NUCLEOTIDE SEQUENCE</scope>
    <source>
        <strain evidence="2">SE220</strain>
    </source>
</reference>
<gene>
    <name evidence="2" type="ORF">LZ538_07835</name>
</gene>
<feature type="chain" id="PRO_5047135573" evidence="1">
    <location>
        <begin position="22"/>
        <end position="195"/>
    </location>
</feature>